<dbReference type="AlphaFoldDB" id="A0A2T9YDZ7"/>
<dbReference type="InterPro" id="IPR032387">
    <property type="entry name" value="ACAS_N"/>
</dbReference>
<dbReference type="Gene3D" id="3.30.300.30">
    <property type="match status" value="1"/>
</dbReference>
<dbReference type="Pfam" id="PF16177">
    <property type="entry name" value="ACAS_N"/>
    <property type="match status" value="1"/>
</dbReference>
<evidence type="ECO:0000256" key="1">
    <source>
        <dbReference type="ARBA" id="ARBA00006432"/>
    </source>
</evidence>
<dbReference type="InterPro" id="IPR000873">
    <property type="entry name" value="AMP-dep_synth/lig_dom"/>
</dbReference>
<keyword evidence="4" id="KW-0067">ATP-binding</keyword>
<dbReference type="NCBIfam" id="TIGR01217">
    <property type="entry name" value="ac_ac_CoA_syn"/>
    <property type="match status" value="1"/>
</dbReference>
<dbReference type="PANTHER" id="PTHR42921:SF1">
    <property type="entry name" value="ACETOACETYL-COA SYNTHETASE"/>
    <property type="match status" value="1"/>
</dbReference>
<feature type="domain" description="AMP-dependent synthetase/ligase" evidence="5">
    <location>
        <begin position="100"/>
        <end position="472"/>
    </location>
</feature>
<dbReference type="PROSITE" id="PS00455">
    <property type="entry name" value="AMP_BINDING"/>
    <property type="match status" value="1"/>
</dbReference>
<dbReference type="EMBL" id="MBFR01000250">
    <property type="protein sequence ID" value="PVU90560.1"/>
    <property type="molecule type" value="Genomic_DNA"/>
</dbReference>
<keyword evidence="3" id="KW-0547">Nucleotide-binding</keyword>
<evidence type="ECO:0000313" key="8">
    <source>
        <dbReference type="Proteomes" id="UP000245383"/>
    </source>
</evidence>
<evidence type="ECO:0000313" key="7">
    <source>
        <dbReference type="EMBL" id="PVU90560.1"/>
    </source>
</evidence>
<reference evidence="7 8" key="1">
    <citation type="journal article" date="2018" name="MBio">
        <title>Comparative Genomics Reveals the Core Gene Toolbox for the Fungus-Insect Symbiosis.</title>
        <authorList>
            <person name="Wang Y."/>
            <person name="Stata M."/>
            <person name="Wang W."/>
            <person name="Stajich J.E."/>
            <person name="White M.M."/>
            <person name="Moncalvo J.M."/>
        </authorList>
    </citation>
    <scope>NUCLEOTIDE SEQUENCE [LARGE SCALE GENOMIC DNA]</scope>
    <source>
        <strain evidence="7 8">SWE-8-4</strain>
    </source>
</reference>
<dbReference type="OrthoDB" id="10253869at2759"/>
<dbReference type="Gene3D" id="3.40.50.12780">
    <property type="entry name" value="N-terminal domain of ligase-like"/>
    <property type="match status" value="1"/>
</dbReference>
<comment type="caution">
    <text evidence="7">The sequence shown here is derived from an EMBL/GenBank/DDBJ whole genome shotgun (WGS) entry which is preliminary data.</text>
</comment>
<name>A0A2T9YDZ7_9FUNG</name>
<sequence length="694" mass="77712">MERPIPVWTPKDVEAEEITKFMRYSNSRFGKNMKVYDELLEWSITELEQFWAAVWDYSGIISHTPYTQVLDTTKTMDQIPKWFKGISVNFAENVLEPLKTSSRIAIYARGEQQHRNISFRELYSSVSQAAASLRGLGVMKGDRIVGLITNSPEAIIAFLAASSIGAIWSSASVDFGVAAVSDRFSQVSPKVYISLDEAWYNDKSTSLAHKNSKILENLPSVEHVIIIKNNPNSSALQSPSKSVTTWSKFLENGQSATNILYELVPYEHPLFIVFSSGTTGRPKCIAHSTGGFIVMAQKELKVTSGINHSDILFYFTTTAWIVWNGVVSTLLTGASIVVYEGNPLGPKISKLWDMAEEVGVTRFGTSPRYLQTLEDKNYYPNKHHNLSKIKSIMTTGAPLKPNNYDFVYNNIKSDVFLNSHSGGTEIAASFVGGIPILPVYKGEIQHILPGMAVECWDVDGNKVLGTNGDLVCLKPFPSMPVFFWGDTLEKTRYKSSYFERFPGVWFHGDYMSVNPTTKGISVLGRSDGTLNPNGVRFGSSEIYNIVENFDEVLDSLVVGQQTEQFERVLLFITLKNSQTNVQALKDKINSTIKKSLSPRHVPFDIYVLEKIPYTANMKKVEIAVKLLLNKMYFLAQEFIKASGYSISKQSVIDHVNKTFTLDERTIQSVSDPSAIYQFLNLHDLMFSTNSQSKL</sequence>
<evidence type="ECO:0000256" key="3">
    <source>
        <dbReference type="ARBA" id="ARBA00022741"/>
    </source>
</evidence>
<dbReference type="InterPro" id="IPR045851">
    <property type="entry name" value="AMP-bd_C_sf"/>
</dbReference>
<dbReference type="Pfam" id="PF00501">
    <property type="entry name" value="AMP-binding"/>
    <property type="match status" value="1"/>
</dbReference>
<dbReference type="GO" id="GO:0005524">
    <property type="term" value="F:ATP binding"/>
    <property type="evidence" value="ECO:0007669"/>
    <property type="project" value="UniProtKB-KW"/>
</dbReference>
<keyword evidence="8" id="KW-1185">Reference proteome</keyword>
<evidence type="ECO:0000256" key="4">
    <source>
        <dbReference type="ARBA" id="ARBA00022840"/>
    </source>
</evidence>
<dbReference type="Proteomes" id="UP000245383">
    <property type="component" value="Unassembled WGS sequence"/>
</dbReference>
<comment type="similarity">
    <text evidence="1">Belongs to the ATP-dependent AMP-binding enzyme family.</text>
</comment>
<dbReference type="InterPro" id="IPR020845">
    <property type="entry name" value="AMP-binding_CS"/>
</dbReference>
<dbReference type="InterPro" id="IPR005914">
    <property type="entry name" value="Acac_CoA_synth"/>
</dbReference>
<feature type="domain" description="Acetyl-coenzyme A synthetase N-terminal" evidence="6">
    <location>
        <begin position="36"/>
        <end position="94"/>
    </location>
</feature>
<protein>
    <recommendedName>
        <fullName evidence="9">AMP-dependent synthetase/ligase domain-containing protein</fullName>
    </recommendedName>
</protein>
<dbReference type="NCBIfam" id="NF002937">
    <property type="entry name" value="PRK03584.1"/>
    <property type="match status" value="1"/>
</dbReference>
<proteinExistence type="inferred from homology"/>
<accession>A0A2T9YDZ7</accession>
<evidence type="ECO:0000259" key="5">
    <source>
        <dbReference type="Pfam" id="PF00501"/>
    </source>
</evidence>
<evidence type="ECO:0000259" key="6">
    <source>
        <dbReference type="Pfam" id="PF16177"/>
    </source>
</evidence>
<dbReference type="SUPFAM" id="SSF56801">
    <property type="entry name" value="Acetyl-CoA synthetase-like"/>
    <property type="match status" value="1"/>
</dbReference>
<evidence type="ECO:0008006" key="9">
    <source>
        <dbReference type="Google" id="ProtNLM"/>
    </source>
</evidence>
<organism evidence="7 8">
    <name type="scientific">Smittium simulii</name>
    <dbReference type="NCBI Taxonomy" id="133385"/>
    <lineage>
        <taxon>Eukaryota</taxon>
        <taxon>Fungi</taxon>
        <taxon>Fungi incertae sedis</taxon>
        <taxon>Zoopagomycota</taxon>
        <taxon>Kickxellomycotina</taxon>
        <taxon>Harpellomycetes</taxon>
        <taxon>Harpellales</taxon>
        <taxon>Legeriomycetaceae</taxon>
        <taxon>Smittium</taxon>
    </lineage>
</organism>
<dbReference type="InterPro" id="IPR042099">
    <property type="entry name" value="ANL_N_sf"/>
</dbReference>
<dbReference type="GO" id="GO:0030729">
    <property type="term" value="F:acetoacetate-CoA ligase activity"/>
    <property type="evidence" value="ECO:0007669"/>
    <property type="project" value="InterPro"/>
</dbReference>
<dbReference type="STRING" id="133385.A0A2T9YDZ7"/>
<gene>
    <name evidence="7" type="ORF">BB561_004817</name>
</gene>
<keyword evidence="2" id="KW-0436">Ligase</keyword>
<dbReference type="PANTHER" id="PTHR42921">
    <property type="entry name" value="ACETOACETYL-COA SYNTHETASE"/>
    <property type="match status" value="1"/>
</dbReference>
<evidence type="ECO:0000256" key="2">
    <source>
        <dbReference type="ARBA" id="ARBA00022598"/>
    </source>
</evidence>
<dbReference type="GO" id="GO:0006629">
    <property type="term" value="P:lipid metabolic process"/>
    <property type="evidence" value="ECO:0007669"/>
    <property type="project" value="InterPro"/>
</dbReference>